<evidence type="ECO:0000313" key="3">
    <source>
        <dbReference type="EMBL" id="KAL0066114.1"/>
    </source>
</evidence>
<proteinExistence type="predicted"/>
<keyword evidence="2" id="KW-1133">Transmembrane helix</keyword>
<reference evidence="3 4" key="1">
    <citation type="submission" date="2024-05" db="EMBL/GenBank/DDBJ databases">
        <title>A draft genome resource for the thread blight pathogen Marasmius tenuissimus strain MS-2.</title>
        <authorList>
            <person name="Yulfo-Soto G.E."/>
            <person name="Baruah I.K."/>
            <person name="Amoako-Attah I."/>
            <person name="Bukari Y."/>
            <person name="Meinhardt L.W."/>
            <person name="Bailey B.A."/>
            <person name="Cohen S.P."/>
        </authorList>
    </citation>
    <scope>NUCLEOTIDE SEQUENCE [LARGE SCALE GENOMIC DNA]</scope>
    <source>
        <strain evidence="3 4">MS-2</strain>
    </source>
</reference>
<feature type="compositionally biased region" description="Basic residues" evidence="1">
    <location>
        <begin position="356"/>
        <end position="371"/>
    </location>
</feature>
<name>A0ABR2ZZ96_9AGAR</name>
<feature type="compositionally biased region" description="Low complexity" evidence="1">
    <location>
        <begin position="56"/>
        <end position="70"/>
    </location>
</feature>
<feature type="region of interest" description="Disordered" evidence="1">
    <location>
        <begin position="187"/>
        <end position="272"/>
    </location>
</feature>
<sequence length="427" mass="46685">MPFPFTFNFLVPGLSNPFSSPSLGPPSAHDIPRSSSGTVRHPNVNPIDAENEEDILNIGPGPSNSSNLSSRASPQRTSRKRGWEPSYVEPSQSQTTLASSNGYLDTPAKYRELVERQGEETFQYIQNSGGELDDALEPPAKRRRGLAGSIVSTAVSAALIGTAVGLTVYRLFRWRDRGKESEPMAIAHEQAPPPPYSETEHEPQPRIRPQSSSLLHSSPDVNVIPPTPPRKNHAHKVPRSTPRRRRVGPSRAANHISSTPSSSSGAFFPTPRPEFDFSFQAPVQSSSNQHDEDADQMDWIGDKLSMLIEEGKRALGREIVVASENPQDEVDDGRGGWVEEGDDEYNGAGGRGRSSSPRRVKRKGSLRRIGIRHSPSSSSYSQPATPLLTSAFDSDVQESPELKETMERARRKVLEARAARAGASPFS</sequence>
<feature type="compositionally biased region" description="Polar residues" evidence="1">
    <location>
        <begin position="209"/>
        <end position="220"/>
    </location>
</feature>
<feature type="compositionally biased region" description="Polar residues" evidence="1">
    <location>
        <begin position="89"/>
        <end position="103"/>
    </location>
</feature>
<evidence type="ECO:0000313" key="4">
    <source>
        <dbReference type="Proteomes" id="UP001437256"/>
    </source>
</evidence>
<feature type="region of interest" description="Disordered" evidence="1">
    <location>
        <begin position="319"/>
        <end position="388"/>
    </location>
</feature>
<keyword evidence="2" id="KW-0812">Transmembrane</keyword>
<evidence type="ECO:0000256" key="1">
    <source>
        <dbReference type="SAM" id="MobiDB-lite"/>
    </source>
</evidence>
<organism evidence="3 4">
    <name type="scientific">Marasmius tenuissimus</name>
    <dbReference type="NCBI Taxonomy" id="585030"/>
    <lineage>
        <taxon>Eukaryota</taxon>
        <taxon>Fungi</taxon>
        <taxon>Dikarya</taxon>
        <taxon>Basidiomycota</taxon>
        <taxon>Agaricomycotina</taxon>
        <taxon>Agaricomycetes</taxon>
        <taxon>Agaricomycetidae</taxon>
        <taxon>Agaricales</taxon>
        <taxon>Marasmiineae</taxon>
        <taxon>Marasmiaceae</taxon>
        <taxon>Marasmius</taxon>
    </lineage>
</organism>
<feature type="region of interest" description="Disordered" evidence="1">
    <location>
        <begin position="18"/>
        <end position="103"/>
    </location>
</feature>
<gene>
    <name evidence="3" type="ORF">AAF712_006946</name>
</gene>
<protein>
    <submittedName>
        <fullName evidence="3">Uncharacterized protein</fullName>
    </submittedName>
</protein>
<evidence type="ECO:0000256" key="2">
    <source>
        <dbReference type="SAM" id="Phobius"/>
    </source>
</evidence>
<feature type="compositionally biased region" description="Basic residues" evidence="1">
    <location>
        <begin position="230"/>
        <end position="248"/>
    </location>
</feature>
<dbReference type="Proteomes" id="UP001437256">
    <property type="component" value="Unassembled WGS sequence"/>
</dbReference>
<keyword evidence="4" id="KW-1185">Reference proteome</keyword>
<keyword evidence="2" id="KW-0472">Membrane</keyword>
<comment type="caution">
    <text evidence="3">The sequence shown here is derived from an EMBL/GenBank/DDBJ whole genome shotgun (WGS) entry which is preliminary data.</text>
</comment>
<dbReference type="EMBL" id="JBBXMP010000039">
    <property type="protein sequence ID" value="KAL0066114.1"/>
    <property type="molecule type" value="Genomic_DNA"/>
</dbReference>
<accession>A0ABR2ZZ96</accession>
<feature type="transmembrane region" description="Helical" evidence="2">
    <location>
        <begin position="146"/>
        <end position="169"/>
    </location>
</feature>